<evidence type="ECO:0000256" key="3">
    <source>
        <dbReference type="ARBA" id="ARBA00022490"/>
    </source>
</evidence>
<comment type="cofactor">
    <cofactor evidence="1">
        <name>Mn(2+)</name>
        <dbReference type="ChEBI" id="CHEBI:29035"/>
    </cofactor>
</comment>
<evidence type="ECO:0000256" key="13">
    <source>
        <dbReference type="ARBA" id="ARBA00057883"/>
    </source>
</evidence>
<gene>
    <name evidence="15" type="ORF">SARC_00763</name>
</gene>
<evidence type="ECO:0000256" key="7">
    <source>
        <dbReference type="ARBA" id="ARBA00023180"/>
    </source>
</evidence>
<keyword evidence="4" id="KW-0808">Transferase</keyword>
<comment type="subcellular location">
    <subcellularLocation>
        <location evidence="2">Cytoplasm</location>
    </subcellularLocation>
</comment>
<evidence type="ECO:0000256" key="11">
    <source>
        <dbReference type="ARBA" id="ARBA00050886"/>
    </source>
</evidence>
<evidence type="ECO:0000256" key="12">
    <source>
        <dbReference type="ARBA" id="ARBA00052293"/>
    </source>
</evidence>
<evidence type="ECO:0000256" key="1">
    <source>
        <dbReference type="ARBA" id="ARBA00001936"/>
    </source>
</evidence>
<evidence type="ECO:0000313" key="15">
    <source>
        <dbReference type="EMBL" id="KNC87087.1"/>
    </source>
</evidence>
<dbReference type="Pfam" id="PF01501">
    <property type="entry name" value="Glyco_transf_8"/>
    <property type="match status" value="2"/>
</dbReference>
<evidence type="ECO:0000313" key="16">
    <source>
        <dbReference type="Proteomes" id="UP000054560"/>
    </source>
</evidence>
<evidence type="ECO:0000256" key="10">
    <source>
        <dbReference type="ARBA" id="ARBA00038934"/>
    </source>
</evidence>
<dbReference type="OrthoDB" id="2014201at2759"/>
<dbReference type="STRING" id="667725.A0A0L0GDL4"/>
<dbReference type="Proteomes" id="UP000054560">
    <property type="component" value="Unassembled WGS sequence"/>
</dbReference>
<accession>A0A0L0GDL4</accession>
<feature type="compositionally biased region" description="Polar residues" evidence="14">
    <location>
        <begin position="322"/>
        <end position="332"/>
    </location>
</feature>
<name>A0A0L0GDL4_9EUKA</name>
<dbReference type="GO" id="GO:0005737">
    <property type="term" value="C:cytoplasm"/>
    <property type="evidence" value="ECO:0007669"/>
    <property type="project" value="UniProtKB-SubCell"/>
</dbReference>
<dbReference type="CDD" id="cd02537">
    <property type="entry name" value="GT8_Glycogenin"/>
    <property type="match status" value="1"/>
</dbReference>
<dbReference type="GO" id="GO:0008466">
    <property type="term" value="F:glycogenin glucosyltransferase activity"/>
    <property type="evidence" value="ECO:0007669"/>
    <property type="project" value="UniProtKB-EC"/>
</dbReference>
<dbReference type="GO" id="GO:0005978">
    <property type="term" value="P:glycogen biosynthetic process"/>
    <property type="evidence" value="ECO:0007669"/>
    <property type="project" value="UniProtKB-KW"/>
</dbReference>
<keyword evidence="5" id="KW-0479">Metal-binding</keyword>
<evidence type="ECO:0000256" key="2">
    <source>
        <dbReference type="ARBA" id="ARBA00004496"/>
    </source>
</evidence>
<dbReference type="GO" id="GO:0046872">
    <property type="term" value="F:metal ion binding"/>
    <property type="evidence" value="ECO:0007669"/>
    <property type="project" value="UniProtKB-KW"/>
</dbReference>
<dbReference type="InterPro" id="IPR002495">
    <property type="entry name" value="Glyco_trans_8"/>
</dbReference>
<keyword evidence="7" id="KW-0325">Glycoprotein</keyword>
<dbReference type="EC" id="2.4.1.186" evidence="10"/>
<evidence type="ECO:0000256" key="5">
    <source>
        <dbReference type="ARBA" id="ARBA00022723"/>
    </source>
</evidence>
<comment type="catalytic activity">
    <reaction evidence="12">
        <text>L-tyrosyl-[glycogenin] + UDP-alpha-D-glucose = alpha-D-glucosyl-L-tyrosyl-[glycogenin] + UDP + H(+)</text>
        <dbReference type="Rhea" id="RHEA:23360"/>
        <dbReference type="Rhea" id="RHEA-COMP:14604"/>
        <dbReference type="Rhea" id="RHEA-COMP:14605"/>
        <dbReference type="ChEBI" id="CHEBI:15378"/>
        <dbReference type="ChEBI" id="CHEBI:46858"/>
        <dbReference type="ChEBI" id="CHEBI:58223"/>
        <dbReference type="ChEBI" id="CHEBI:58885"/>
        <dbReference type="ChEBI" id="CHEBI:140573"/>
        <dbReference type="EC" id="2.4.1.186"/>
    </reaction>
</comment>
<dbReference type="InterPro" id="IPR029044">
    <property type="entry name" value="Nucleotide-diphossugar_trans"/>
</dbReference>
<keyword evidence="3" id="KW-0963">Cytoplasm</keyword>
<dbReference type="SUPFAM" id="SSF53448">
    <property type="entry name" value="Nucleotide-diphospho-sugar transferases"/>
    <property type="match status" value="1"/>
</dbReference>
<dbReference type="Gene3D" id="3.90.550.10">
    <property type="entry name" value="Spore Coat Polysaccharide Biosynthesis Protein SpsA, Chain A"/>
    <property type="match status" value="1"/>
</dbReference>
<evidence type="ECO:0000256" key="9">
    <source>
        <dbReference type="ARBA" id="ARBA00038162"/>
    </source>
</evidence>
<dbReference type="EMBL" id="KQ241623">
    <property type="protein sequence ID" value="KNC87087.1"/>
    <property type="molecule type" value="Genomic_DNA"/>
</dbReference>
<keyword evidence="16" id="KW-1185">Reference proteome</keyword>
<comment type="similarity">
    <text evidence="9">Belongs to the glycosyltransferase 8 family. Glycogenin subfamily.</text>
</comment>
<comment type="function">
    <text evidence="13">Self-glucosylating initiator of glycogen synthesis. It catalyzes the formation of a short alpha (1,4)-glucosyl chain covalently attached via a glucose 1-O-tyrosyl linkage to internal tyrosine residues and these chains act as primers for the elongation reaction catalyzed by glycogen synthase.</text>
</comment>
<reference evidence="15 16" key="1">
    <citation type="submission" date="2011-02" db="EMBL/GenBank/DDBJ databases">
        <title>The Genome Sequence of Sphaeroforma arctica JP610.</title>
        <authorList>
            <consortium name="The Broad Institute Genome Sequencing Platform"/>
            <person name="Russ C."/>
            <person name="Cuomo C."/>
            <person name="Young S.K."/>
            <person name="Zeng Q."/>
            <person name="Gargeya S."/>
            <person name="Alvarado L."/>
            <person name="Berlin A."/>
            <person name="Chapman S.B."/>
            <person name="Chen Z."/>
            <person name="Freedman E."/>
            <person name="Gellesch M."/>
            <person name="Goldberg J."/>
            <person name="Griggs A."/>
            <person name="Gujja S."/>
            <person name="Heilman E."/>
            <person name="Heiman D."/>
            <person name="Howarth C."/>
            <person name="Mehta T."/>
            <person name="Neiman D."/>
            <person name="Pearson M."/>
            <person name="Roberts A."/>
            <person name="Saif S."/>
            <person name="Shea T."/>
            <person name="Shenoy N."/>
            <person name="Sisk P."/>
            <person name="Stolte C."/>
            <person name="Sykes S."/>
            <person name="White J."/>
            <person name="Yandava C."/>
            <person name="Burger G."/>
            <person name="Gray M.W."/>
            <person name="Holland P.W.H."/>
            <person name="King N."/>
            <person name="Lang F.B.F."/>
            <person name="Roger A.J."/>
            <person name="Ruiz-Trillo I."/>
            <person name="Haas B."/>
            <person name="Nusbaum C."/>
            <person name="Birren B."/>
        </authorList>
    </citation>
    <scope>NUCLEOTIDE SEQUENCE [LARGE SCALE GENOMIC DNA]</scope>
    <source>
        <strain evidence="15 16">JP610</strain>
    </source>
</reference>
<keyword evidence="6" id="KW-0320">Glycogen biosynthesis</keyword>
<dbReference type="FunFam" id="3.90.550.10:FF:000092">
    <property type="entry name" value="Glycogenin 2"/>
    <property type="match status" value="1"/>
</dbReference>
<feature type="compositionally biased region" description="Basic and acidic residues" evidence="14">
    <location>
        <begin position="344"/>
        <end position="358"/>
    </location>
</feature>
<proteinExistence type="inferred from homology"/>
<dbReference type="AlphaFoldDB" id="A0A0L0GDL4"/>
<evidence type="ECO:0000256" key="8">
    <source>
        <dbReference type="ARBA" id="ARBA00023211"/>
    </source>
</evidence>
<dbReference type="PANTHER" id="PTHR11183">
    <property type="entry name" value="GLYCOGENIN SUBFAMILY MEMBER"/>
    <property type="match status" value="1"/>
</dbReference>
<organism evidence="15 16">
    <name type="scientific">Sphaeroforma arctica JP610</name>
    <dbReference type="NCBI Taxonomy" id="667725"/>
    <lineage>
        <taxon>Eukaryota</taxon>
        <taxon>Ichthyosporea</taxon>
        <taxon>Ichthyophonida</taxon>
        <taxon>Sphaeroforma</taxon>
    </lineage>
</organism>
<feature type="region of interest" description="Disordered" evidence="14">
    <location>
        <begin position="313"/>
        <end position="358"/>
    </location>
</feature>
<dbReference type="eggNOG" id="KOG1950">
    <property type="taxonomic scope" value="Eukaryota"/>
</dbReference>
<evidence type="ECO:0000256" key="14">
    <source>
        <dbReference type="SAM" id="MobiDB-lite"/>
    </source>
</evidence>
<dbReference type="RefSeq" id="XP_014160989.1">
    <property type="nucleotide sequence ID" value="XM_014305514.1"/>
</dbReference>
<evidence type="ECO:0000256" key="6">
    <source>
        <dbReference type="ARBA" id="ARBA00023056"/>
    </source>
</evidence>
<evidence type="ECO:0000256" key="4">
    <source>
        <dbReference type="ARBA" id="ARBA00022679"/>
    </source>
</evidence>
<comment type="catalytic activity">
    <reaction evidence="11">
        <text>[1,4-alpha-D-glucosyl](n)-L-tyrosyl-[glycogenin] + UDP-alpha-D-glucose = [1,4-alpha-D-glucosyl](n+1)-L-tyrosyl-[glycogenin] + UDP + H(+)</text>
        <dbReference type="Rhea" id="RHEA:56560"/>
        <dbReference type="Rhea" id="RHEA-COMP:14606"/>
        <dbReference type="Rhea" id="RHEA-COMP:14607"/>
        <dbReference type="ChEBI" id="CHEBI:15378"/>
        <dbReference type="ChEBI" id="CHEBI:58223"/>
        <dbReference type="ChEBI" id="CHEBI:58885"/>
        <dbReference type="ChEBI" id="CHEBI:140574"/>
        <dbReference type="EC" id="2.4.1.186"/>
    </reaction>
</comment>
<dbReference type="GeneID" id="25901267"/>
<sequence length="358" mass="39732">MSDEAFVTLVASDNYVLGGLTLAYSLRETNTQRKLVCLVTHKVSQTIRDRLAAAFDEVVAVSELNSNDSVNLDLLCRPELGITFTKLFIWKLTQYKKTVFLDADTLVLKNVDELFDREEFSAAPDVGWPDCFNSGVFVCVPNLDTFHELVELSENTGSFDGGDQGLLNEYFCDWSTKDIHKHLPFVFNLNANATYFYAPAYKRYGKDAKIVHFIGAAKPWMHARDANGVLHADNAEHLVEHLDLWWACHDRHVQDINLPQSFYPEEYVPSASAGRQQFSTQWYGGVASHSSSHSTQPPASGFAAIEAKLNEAMGGKREYKQASPTTGAQNSGGKVPAAGLSEELESKVVLKKKPEESA</sequence>
<dbReference type="InterPro" id="IPR050587">
    <property type="entry name" value="GNT1/Glycosyltrans_8"/>
</dbReference>
<protein>
    <recommendedName>
        <fullName evidence="10">glycogenin glucosyltransferase</fullName>
        <ecNumber evidence="10">2.4.1.186</ecNumber>
    </recommendedName>
</protein>
<keyword evidence="8" id="KW-0464">Manganese</keyword>